<dbReference type="EMBL" id="AGDY01000001">
    <property type="protein sequence ID" value="EMB24980.1"/>
    <property type="molecule type" value="Genomic_DNA"/>
</dbReference>
<dbReference type="SUPFAM" id="SSF52540">
    <property type="entry name" value="P-loop containing nucleoside triphosphate hydrolases"/>
    <property type="match status" value="1"/>
</dbReference>
<name>A0A0F6MSZ0_TREDN</name>
<comment type="caution">
    <text evidence="2">The sequence shown here is derived from an EMBL/GenBank/DDBJ whole genome shotgun (WGS) entry which is preliminary data.</text>
</comment>
<dbReference type="Pfam" id="PF13166">
    <property type="entry name" value="AAA_13"/>
    <property type="match status" value="1"/>
</dbReference>
<dbReference type="HOGENOM" id="CLU_384918_0_0_12"/>
<feature type="domain" description="Protein CR006 P-loop" evidence="1">
    <location>
        <begin position="406"/>
        <end position="491"/>
    </location>
</feature>
<evidence type="ECO:0000313" key="2">
    <source>
        <dbReference type="EMBL" id="EMB24980.1"/>
    </source>
</evidence>
<dbReference type="Proteomes" id="UP000011701">
    <property type="component" value="Chromosome"/>
</dbReference>
<protein>
    <recommendedName>
        <fullName evidence="1">Protein CR006 P-loop domain-containing protein</fullName>
    </recommendedName>
</protein>
<dbReference type="InterPro" id="IPR027417">
    <property type="entry name" value="P-loop_NTPase"/>
</dbReference>
<organism evidence="2">
    <name type="scientific">Treponema denticola OTK</name>
    <dbReference type="NCBI Taxonomy" id="999434"/>
    <lineage>
        <taxon>Bacteria</taxon>
        <taxon>Pseudomonadati</taxon>
        <taxon>Spirochaetota</taxon>
        <taxon>Spirochaetia</taxon>
        <taxon>Spirochaetales</taxon>
        <taxon>Treponemataceae</taxon>
        <taxon>Treponema</taxon>
    </lineage>
</organism>
<proteinExistence type="predicted"/>
<dbReference type="InterPro" id="IPR026866">
    <property type="entry name" value="CR006_AAA"/>
</dbReference>
<dbReference type="AlphaFoldDB" id="A0A0F6MSZ0"/>
<sequence>MSNSLKIKKLKRGKIFSNSFLSLTENNTITFSNQGIAVVYGPNGAGKTSITKILSKEKDTEYEIEYKGTIHTHSDNTIFHIISDQLGRNIISGETKEYFLGEDIAREYELHDLIENAFKALFDDILRSSLNAKFKITAKSSPLVKRISDPKIKKYVEALVNNQDKGRKLDKNEFINSLKTFSRVKTQEYDEIILGFILSDYAKGNDSVIKILDELTIETLEKDQDYRVLEETDVAISILEKYGYRHECIVCDNEIDPNVLVERKKEKKEKIYLALAATTKHILENVVAKISDFDPMNIGVALLDAIKDGEVSGILNIKNSITKYFRIFNDELLNLFCECSSKSEILSFVDEYEKILSKKPAINEEDLKYIEEIVNENIDRIIKIDRDKNNNLKIYIDDTELLNNTRENLLLSTGEQNFISLSFELLKAKNAKDKIIVIDDPISSFDSIYKNKIAFSLIKVLSHKNQLIFTHNTDLIKLLEHQRKDSFSLYLLNKTPGEVNGFIPIAPKEVELLLRIDKLISILRSDISRYIKDETYFLLSLIPFMRGYAHITGDDDSYKKLTSVMHGYLSEEVDITQIYQKLFRQTNNTKTIVHISAKDIALMKLDKKEILDISTWPLLNRTLNHSLAYLHLRLNVEKKLVEKFFIDTSVNYMLTDIIMAAFDGKTESSMKNRVFLTSKKTLLNEFNHFEGNMNIFQPAIDISDSALEKEKESIDLFISKL</sequence>
<dbReference type="Gene3D" id="3.40.50.300">
    <property type="entry name" value="P-loop containing nucleotide triphosphate hydrolases"/>
    <property type="match status" value="2"/>
</dbReference>
<accession>A0A0F6MSZ0</accession>
<dbReference type="PATRIC" id="fig|999434.4.peg.221"/>
<dbReference type="RefSeq" id="WP_002690283.1">
    <property type="nucleotide sequence ID" value="NZ_CM001797.1"/>
</dbReference>
<reference evidence="2" key="1">
    <citation type="submission" date="2012-01" db="EMBL/GenBank/DDBJ databases">
        <title>The Genome Sequence of Treponema denticola OTK.</title>
        <authorList>
            <consortium name="The Broad Institute Genome Sequencing Platform"/>
            <person name="Earl A."/>
            <person name="Ward D."/>
            <person name="Feldgarden M."/>
            <person name="Gevers D."/>
            <person name="Blanton J.M."/>
            <person name="Fenno C.J."/>
            <person name="Baranova O.V."/>
            <person name="Mathney J."/>
            <person name="Dewhirst F.E."/>
            <person name="Izard J."/>
            <person name="Young S.K."/>
            <person name="Zeng Q."/>
            <person name="Gargeya S."/>
            <person name="Fitzgerald M."/>
            <person name="Haas B."/>
            <person name="Abouelleil A."/>
            <person name="Alvarado L."/>
            <person name="Arachchi H.M."/>
            <person name="Berlin A."/>
            <person name="Chapman S.B."/>
            <person name="Gearin G."/>
            <person name="Goldberg J."/>
            <person name="Griggs A."/>
            <person name="Gujja S."/>
            <person name="Hansen M."/>
            <person name="Heiman D."/>
            <person name="Howarth C."/>
            <person name="Larimer J."/>
            <person name="Lui A."/>
            <person name="MacDonald P.J.P."/>
            <person name="McCowen C."/>
            <person name="Montmayeur A."/>
            <person name="Murphy C."/>
            <person name="Neiman D."/>
            <person name="Pearson M."/>
            <person name="Priest M."/>
            <person name="Roberts A."/>
            <person name="Saif S."/>
            <person name="Shea T."/>
            <person name="Sisk P."/>
            <person name="Stolte C."/>
            <person name="Sykes S."/>
            <person name="Wortman J."/>
            <person name="Nusbaum C."/>
            <person name="Birren B."/>
        </authorList>
    </citation>
    <scope>NUCLEOTIDE SEQUENCE [LARGE SCALE GENOMIC DNA]</scope>
    <source>
        <strain evidence="2">OTK</strain>
    </source>
</reference>
<gene>
    <name evidence="2" type="ORF">HMPREF9723_00211</name>
</gene>
<evidence type="ECO:0000259" key="1">
    <source>
        <dbReference type="Pfam" id="PF13166"/>
    </source>
</evidence>